<keyword evidence="2" id="KW-0946">Virion</keyword>
<feature type="compositionally biased region" description="Polar residues" evidence="1">
    <location>
        <begin position="29"/>
        <end position="40"/>
    </location>
</feature>
<keyword evidence="3" id="KW-1185">Reference proteome</keyword>
<accession>A0ABT0MBK9</accession>
<comment type="caution">
    <text evidence="2">The sequence shown here is derived from an EMBL/GenBank/DDBJ whole genome shotgun (WGS) entry which is preliminary data.</text>
</comment>
<dbReference type="RefSeq" id="WP_249101795.1">
    <property type="nucleotide sequence ID" value="NZ_JAMAST010000012.1"/>
</dbReference>
<gene>
    <name evidence="2" type="ORF">M3N64_09915</name>
</gene>
<name>A0ABT0MBK9_9BACL</name>
<evidence type="ECO:0000313" key="3">
    <source>
        <dbReference type="Proteomes" id="UP001203004"/>
    </source>
</evidence>
<dbReference type="Proteomes" id="UP001203004">
    <property type="component" value="Unassembled WGS sequence"/>
</dbReference>
<feature type="region of interest" description="Disordered" evidence="1">
    <location>
        <begin position="1"/>
        <end position="48"/>
    </location>
</feature>
<reference evidence="2 3" key="1">
    <citation type="submission" date="2022-05" db="EMBL/GenBank/DDBJ databases">
        <title>Sporolactobacillus sp nov CPB3-1, isolated from tree bark (Mangifera indica L.).</title>
        <authorList>
            <person name="Phuengjayaem S."/>
            <person name="Tanasupawat S."/>
        </authorList>
    </citation>
    <scope>NUCLEOTIDE SEQUENCE [LARGE SCALE GENOMIC DNA]</scope>
    <source>
        <strain evidence="2 3">CPB3-1</strain>
    </source>
</reference>
<dbReference type="Pfam" id="PF11122">
    <property type="entry name" value="Spore-coat_CotD"/>
    <property type="match status" value="1"/>
</dbReference>
<organism evidence="2 3">
    <name type="scientific">Sporolactobacillus mangiferae</name>
    <dbReference type="NCBI Taxonomy" id="2940498"/>
    <lineage>
        <taxon>Bacteria</taxon>
        <taxon>Bacillati</taxon>
        <taxon>Bacillota</taxon>
        <taxon>Bacilli</taxon>
        <taxon>Bacillales</taxon>
        <taxon>Sporolactobacillaceae</taxon>
        <taxon>Sporolactobacillus</taxon>
    </lineage>
</organism>
<keyword evidence="2" id="KW-0167">Capsid protein</keyword>
<dbReference type="InterPro" id="IPR020108">
    <property type="entry name" value="Spore_coat_CotD"/>
</dbReference>
<feature type="region of interest" description="Disordered" evidence="1">
    <location>
        <begin position="69"/>
        <end position="101"/>
    </location>
</feature>
<protein>
    <submittedName>
        <fullName evidence="2">Spore coat protein</fullName>
    </submittedName>
</protein>
<proteinExistence type="predicted"/>
<evidence type="ECO:0000256" key="1">
    <source>
        <dbReference type="SAM" id="MobiDB-lite"/>
    </source>
</evidence>
<evidence type="ECO:0000313" key="2">
    <source>
        <dbReference type="EMBL" id="MCL1632253.1"/>
    </source>
</evidence>
<sequence>MEVSPYSNSFNPVNPSNLGNAGHVAPAGNWNNPTAVSPSTAPKPEYSAGMKPVNKPAYKPAYKPSTAPAFSAKGKGAVPTPYGPSAGSGKAPSAGKSFENSINCPPAQGGTVYDPETVNVQHIFKPVIVQHIHRLHTIRKTHYIYEHQHFYPHTLSETCDERHYDVQCGKPCFPKPHC</sequence>
<dbReference type="EMBL" id="JAMAST010000012">
    <property type="protein sequence ID" value="MCL1632253.1"/>
    <property type="molecule type" value="Genomic_DNA"/>
</dbReference>
<feature type="compositionally biased region" description="Polar residues" evidence="1">
    <location>
        <begin position="1"/>
        <end position="19"/>
    </location>
</feature>